<accession>A0AAE3CIJ8</accession>
<proteinExistence type="predicted"/>
<evidence type="ECO:0000256" key="1">
    <source>
        <dbReference type="SAM" id="SignalP"/>
    </source>
</evidence>
<dbReference type="AlphaFoldDB" id="A0AAE3CIJ8"/>
<dbReference type="RefSeq" id="WP_255789737.1">
    <property type="nucleotide sequence ID" value="NZ_JAAXYO010000016.1"/>
</dbReference>
<keyword evidence="3" id="KW-1185">Reference proteome</keyword>
<evidence type="ECO:0008006" key="4">
    <source>
        <dbReference type="Google" id="ProtNLM"/>
    </source>
</evidence>
<name>A0AAE3CIJ8_9PROT</name>
<dbReference type="EMBL" id="JAAXYO010000016">
    <property type="protein sequence ID" value="MBU2786739.1"/>
    <property type="molecule type" value="Genomic_DNA"/>
</dbReference>
<organism evidence="2 3">
    <name type="scientific">Igneacidithiobacillus copahuensis</name>
    <dbReference type="NCBI Taxonomy" id="2724909"/>
    <lineage>
        <taxon>Bacteria</taxon>
        <taxon>Pseudomonadati</taxon>
        <taxon>Pseudomonadota</taxon>
        <taxon>Acidithiobacillia</taxon>
        <taxon>Acidithiobacillales</taxon>
        <taxon>Acidithiobacillaceae</taxon>
        <taxon>Igneacidithiobacillus</taxon>
    </lineage>
</organism>
<feature type="chain" id="PRO_5042069427" description="DUF3568 family protein" evidence="1">
    <location>
        <begin position="21"/>
        <end position="130"/>
    </location>
</feature>
<evidence type="ECO:0000313" key="2">
    <source>
        <dbReference type="EMBL" id="MBU2786739.1"/>
    </source>
</evidence>
<gene>
    <name evidence="2" type="ORF">HFQ13_00670</name>
</gene>
<comment type="caution">
    <text evidence="2">The sequence shown here is derived from an EMBL/GenBank/DDBJ whole genome shotgun (WGS) entry which is preliminary data.</text>
</comment>
<protein>
    <recommendedName>
        <fullName evidence="4">DUF3568 family protein</fullName>
    </recommendedName>
</protein>
<evidence type="ECO:0000313" key="3">
    <source>
        <dbReference type="Proteomes" id="UP001197378"/>
    </source>
</evidence>
<sequence length="130" mass="13704">MKKNMIMVALLLGMAGSLSACSSTVAPQINPVPYYTYYPASLATVVSATERALPAAGMRFTGTKTVNAQTVELRGYTAGGDAILITLHGLGASVTKFDARIGLYGHLRDVQDIEHWVGKYVGEAISAPAN</sequence>
<keyword evidence="1" id="KW-0732">Signal</keyword>
<reference evidence="2" key="1">
    <citation type="journal article" date="2021" name="ISME J.">
        <title>Genomic evolution of the class Acidithiobacillia: deep-branching Proteobacteria living in extreme acidic conditions.</title>
        <authorList>
            <person name="Moya-Beltran A."/>
            <person name="Beard S."/>
            <person name="Rojas-Villalobos C."/>
            <person name="Issotta F."/>
            <person name="Gallardo Y."/>
            <person name="Ulloa R."/>
            <person name="Giaveno A."/>
            <person name="Degli Esposti M."/>
            <person name="Johnson D.B."/>
            <person name="Quatrini R."/>
        </authorList>
    </citation>
    <scope>NUCLEOTIDE SEQUENCE</scope>
    <source>
        <strain evidence="2">VAN18-1</strain>
    </source>
</reference>
<dbReference type="PROSITE" id="PS51257">
    <property type="entry name" value="PROKAR_LIPOPROTEIN"/>
    <property type="match status" value="1"/>
</dbReference>
<feature type="signal peptide" evidence="1">
    <location>
        <begin position="1"/>
        <end position="20"/>
    </location>
</feature>
<dbReference type="Proteomes" id="UP001197378">
    <property type="component" value="Unassembled WGS sequence"/>
</dbReference>